<dbReference type="CDD" id="cd02204">
    <property type="entry name" value="PurL_repeat2"/>
    <property type="match status" value="1"/>
</dbReference>
<dbReference type="UniPathway" id="UPA00074">
    <property type="reaction ID" value="UER00128"/>
</dbReference>
<gene>
    <name evidence="8" type="primary">purL</name>
    <name evidence="12" type="ordered locus">Turpa_0156</name>
</gene>
<comment type="subunit">
    <text evidence="8">Monomer. Part of the FGAM synthase complex composed of 1 PurL, 1 PurQ and 2 PurS subunits.</text>
</comment>
<feature type="binding site" evidence="8">
    <location>
        <position position="540"/>
    </location>
    <ligand>
        <name>Mg(2+)</name>
        <dbReference type="ChEBI" id="CHEBI:18420"/>
        <label>1</label>
    </ligand>
</feature>
<dbReference type="NCBIfam" id="NF002290">
    <property type="entry name" value="PRK01213.1"/>
    <property type="match status" value="1"/>
</dbReference>
<dbReference type="KEGG" id="tpx:Turpa_0156"/>
<evidence type="ECO:0000313" key="13">
    <source>
        <dbReference type="Proteomes" id="UP000006048"/>
    </source>
</evidence>
<dbReference type="Pfam" id="PF18072">
    <property type="entry name" value="FGAR-AT_linker"/>
    <property type="match status" value="1"/>
</dbReference>
<feature type="binding site" evidence="8">
    <location>
        <position position="502"/>
    </location>
    <ligand>
        <name>ATP</name>
        <dbReference type="ChEBI" id="CHEBI:30616"/>
    </ligand>
</feature>
<evidence type="ECO:0000256" key="8">
    <source>
        <dbReference type="HAMAP-Rule" id="MF_00420"/>
    </source>
</evidence>
<dbReference type="InterPro" id="IPR016188">
    <property type="entry name" value="PurM-like_N"/>
</dbReference>
<dbReference type="GO" id="GO:0005737">
    <property type="term" value="C:cytoplasm"/>
    <property type="evidence" value="ECO:0007669"/>
    <property type="project" value="UniProtKB-SubCell"/>
</dbReference>
<dbReference type="PIRSF" id="PIRSF001587">
    <property type="entry name" value="FGAM_synthase_II"/>
    <property type="match status" value="1"/>
</dbReference>
<dbReference type="Proteomes" id="UP000006048">
    <property type="component" value="Chromosome"/>
</dbReference>
<keyword evidence="2 8" id="KW-0436">Ligase</keyword>
<evidence type="ECO:0000256" key="7">
    <source>
        <dbReference type="ARBA" id="ARBA00022842"/>
    </source>
</evidence>
<evidence type="ECO:0000256" key="3">
    <source>
        <dbReference type="ARBA" id="ARBA00022723"/>
    </source>
</evidence>
<feature type="binding site" evidence="8">
    <location>
        <position position="52"/>
    </location>
    <ligand>
        <name>ATP</name>
        <dbReference type="ChEBI" id="CHEBI:30616"/>
    </ligand>
</feature>
<dbReference type="Gene3D" id="3.90.650.10">
    <property type="entry name" value="PurM-like C-terminal domain"/>
    <property type="match status" value="2"/>
</dbReference>
<feature type="binding site" evidence="8">
    <location>
        <position position="92"/>
    </location>
    <ligand>
        <name>ATP</name>
        <dbReference type="ChEBI" id="CHEBI:30616"/>
    </ligand>
</feature>
<evidence type="ECO:0000259" key="11">
    <source>
        <dbReference type="Pfam" id="PF18072"/>
    </source>
</evidence>
<feature type="binding site" evidence="8">
    <location>
        <begin position="95"/>
        <end position="98"/>
    </location>
    <ligand>
        <name>substrate</name>
    </ligand>
</feature>
<keyword evidence="13" id="KW-1185">Reference proteome</keyword>
<keyword evidence="4 8" id="KW-0547">Nucleotide-binding</keyword>
<dbReference type="FunFam" id="3.30.1330.10:FF:000004">
    <property type="entry name" value="Phosphoribosylformylglycinamidine synthase subunit PurL"/>
    <property type="match status" value="1"/>
</dbReference>
<feature type="binding site" evidence="8">
    <location>
        <position position="94"/>
    </location>
    <ligand>
        <name>Mg(2+)</name>
        <dbReference type="ChEBI" id="CHEBI:18420"/>
        <label>1</label>
    </ligand>
</feature>
<feature type="active site" description="Proton acceptor" evidence="8">
    <location>
        <position position="96"/>
    </location>
</feature>
<feature type="binding site" evidence="8">
    <location>
        <position position="542"/>
    </location>
    <ligand>
        <name>substrate</name>
    </ligand>
</feature>
<dbReference type="NCBIfam" id="TIGR01736">
    <property type="entry name" value="FGAM_synth_II"/>
    <property type="match status" value="1"/>
</dbReference>
<dbReference type="Gene3D" id="3.30.1330.10">
    <property type="entry name" value="PurM-like, N-terminal domain"/>
    <property type="match status" value="2"/>
</dbReference>
<dbReference type="InterPro" id="IPR010074">
    <property type="entry name" value="PRibForGlyAmidine_synth_PurL"/>
</dbReference>
<dbReference type="InterPro" id="IPR036676">
    <property type="entry name" value="PurM-like_C_sf"/>
</dbReference>
<dbReference type="PANTHER" id="PTHR43555">
    <property type="entry name" value="PHOSPHORIBOSYLFORMYLGLYCINAMIDINE SYNTHASE SUBUNIT PURL"/>
    <property type="match status" value="1"/>
</dbReference>
<feature type="binding site" evidence="8">
    <location>
        <position position="242"/>
    </location>
    <ligand>
        <name>substrate</name>
    </ligand>
</feature>
<dbReference type="PATRIC" id="fig|869212.3.peg.114"/>
<dbReference type="InterPro" id="IPR010918">
    <property type="entry name" value="PurM-like_C_dom"/>
</dbReference>
<dbReference type="HOGENOM" id="CLU_003100_0_1_12"/>
<dbReference type="RefSeq" id="WP_014801339.1">
    <property type="nucleotide sequence ID" value="NC_018020.1"/>
</dbReference>
<dbReference type="AlphaFoldDB" id="I4B0L1"/>
<evidence type="ECO:0000256" key="6">
    <source>
        <dbReference type="ARBA" id="ARBA00022840"/>
    </source>
</evidence>
<comment type="similarity">
    <text evidence="8">Belongs to the FGAMS family.</text>
</comment>
<reference evidence="12 13" key="1">
    <citation type="submission" date="2012-06" db="EMBL/GenBank/DDBJ databases">
        <title>The complete chromosome of genome of Turneriella parva DSM 21527.</title>
        <authorList>
            <consortium name="US DOE Joint Genome Institute (JGI-PGF)"/>
            <person name="Lucas S."/>
            <person name="Han J."/>
            <person name="Lapidus A."/>
            <person name="Bruce D."/>
            <person name="Goodwin L."/>
            <person name="Pitluck S."/>
            <person name="Peters L."/>
            <person name="Kyrpides N."/>
            <person name="Mavromatis K."/>
            <person name="Ivanova N."/>
            <person name="Mikhailova N."/>
            <person name="Chertkov O."/>
            <person name="Detter J.C."/>
            <person name="Tapia R."/>
            <person name="Han C."/>
            <person name="Land M."/>
            <person name="Hauser L."/>
            <person name="Markowitz V."/>
            <person name="Cheng J.-F."/>
            <person name="Hugenholtz P."/>
            <person name="Woyke T."/>
            <person name="Wu D."/>
            <person name="Gronow S."/>
            <person name="Wellnitz S."/>
            <person name="Brambilla E."/>
            <person name="Klenk H.-P."/>
            <person name="Eisen J.A."/>
        </authorList>
    </citation>
    <scope>NUCLEOTIDE SEQUENCE [LARGE SCALE GENOMIC DNA]</scope>
    <source>
        <strain evidence="13">ATCC BAA-1111 / DSM 21527 / NCTC 11395 / H</strain>
    </source>
</reference>
<feature type="binding site" evidence="8">
    <location>
        <position position="539"/>
    </location>
    <ligand>
        <name>ATP</name>
        <dbReference type="ChEBI" id="CHEBI:30616"/>
    </ligand>
</feature>
<dbReference type="EC" id="6.3.5.3" evidence="8"/>
<sequence length="751" mass="80498">MLIVDREGTAEEAKKLGLKDGEFDLIVGHLGRKPSFTELAMFSGMWSEHCSYKNSILLLKKLYSESDRLLAKPGEENAGSLKINDKQAVVFKVESHNHPSAVEPYQGAATGVGGIMRDVFTMGARPIATLNSLRFGMPAKDQRTRYLLRRVVKGIGDYGNSLGIANTGGEIFFHESYTRNPLVNAMTVGVADIDKMATAKIPGPGKWVVYVGAKTGRDGIHGASFASKNLSKESEEERSAVQVGDPFLEKLVMEATIECIQKKLVLAIQDMGAAGLVSSSSEMAASGNVGVRLDLEKVPARETGMVPFEFMLSESQERMLMVIEPGNWDKVKAVFDKWELDAAVIGETTEGKNLQIFMDGKCYADLTAEILTKKAPRYEREQKPVAMKQGAADLNQLDELLQKADISGVTKLFAKLLAHPNLCSRQPIYRQYDTDIGLKRVIGPGQNGCVVRVPHSDSALAVTIDGNGYYIAIDPYKGAQHTVAEAVRNIAATGAVPIGLTNCLNFANPYIPENYWFFAQAVTGMSDACREFKVPIVSGNVSFYNESEDGPVLPTPTMGVVGLLEKAVHAVPAAPADLSSKLNLFLCGKFAPSQQASQYHYAEGKPLGGPLPSLDLKTELAGAQKLAKLAGAGVLAAAIDLSAGGLMRAACRVAFACFESSGKMPSITLDITVLGKGLADTLLLGETAHCYLVAVSDANASALEKEHSAEFPVAKLGSFEAGGGKLKLGQTEIALADLYAAWAGGLKEYFR</sequence>
<dbReference type="Pfam" id="PF02769">
    <property type="entry name" value="AIRS_C"/>
    <property type="match status" value="1"/>
</dbReference>
<dbReference type="SUPFAM" id="SSF56042">
    <property type="entry name" value="PurM C-terminal domain-like"/>
    <property type="match status" value="2"/>
</dbReference>
<evidence type="ECO:0000256" key="1">
    <source>
        <dbReference type="ARBA" id="ARBA00022490"/>
    </source>
</evidence>
<feature type="domain" description="PurM-like C-terminal" evidence="10">
    <location>
        <begin position="204"/>
        <end position="357"/>
    </location>
</feature>
<feature type="binding site" evidence="8">
    <location>
        <position position="117"/>
    </location>
    <ligand>
        <name>substrate</name>
    </ligand>
</feature>
<dbReference type="SUPFAM" id="SSF55326">
    <property type="entry name" value="PurM N-terminal domain-like"/>
    <property type="match status" value="2"/>
</dbReference>
<evidence type="ECO:0000313" key="12">
    <source>
        <dbReference type="EMBL" id="AFM10818.1"/>
    </source>
</evidence>
<dbReference type="Pfam" id="PF00586">
    <property type="entry name" value="AIRS"/>
    <property type="match status" value="2"/>
</dbReference>
<evidence type="ECO:0000256" key="2">
    <source>
        <dbReference type="ARBA" id="ARBA00022598"/>
    </source>
</evidence>
<comment type="pathway">
    <text evidence="8">Purine metabolism; IMP biosynthesis via de novo pathway; 5-amino-1-(5-phospho-D-ribosyl)imidazole from N(2)-formyl-N(1)-(5-phospho-D-ribosyl)glycinamide: step 1/2.</text>
</comment>
<feature type="binding site" evidence="8">
    <location>
        <position position="270"/>
    </location>
    <ligand>
        <name>Mg(2+)</name>
        <dbReference type="ChEBI" id="CHEBI:18420"/>
        <label>2</label>
    </ligand>
</feature>
<dbReference type="PANTHER" id="PTHR43555:SF1">
    <property type="entry name" value="PHOSPHORIBOSYLFORMYLGLYCINAMIDINE SYNTHASE SUBUNIT PURL"/>
    <property type="match status" value="1"/>
</dbReference>
<feature type="binding site" evidence="8">
    <location>
        <begin position="314"/>
        <end position="316"/>
    </location>
    <ligand>
        <name>substrate</name>
    </ligand>
</feature>
<feature type="domain" description="PurM-like N-terminal" evidence="9">
    <location>
        <begin position="76"/>
        <end position="191"/>
    </location>
</feature>
<feature type="domain" description="Phosphoribosylformylglycinamidine synthase linker" evidence="11">
    <location>
        <begin position="10"/>
        <end position="53"/>
    </location>
</feature>
<feature type="active site" evidence="8">
    <location>
        <position position="49"/>
    </location>
</feature>
<evidence type="ECO:0000256" key="5">
    <source>
        <dbReference type="ARBA" id="ARBA00022755"/>
    </source>
</evidence>
<comment type="function">
    <text evidence="8">Part of the phosphoribosylformylglycinamidine synthase complex involved in the purines biosynthetic pathway. Catalyzes the ATP-dependent conversion of formylglycinamide ribonucleotide (FGAR) and glutamine to yield formylglycinamidine ribonucleotide (FGAM) and glutamate. The FGAM synthase complex is composed of three subunits. PurQ produces an ammonia molecule by converting glutamine to glutamate. PurL transfers the ammonia molecule to FGAR to form FGAM in an ATP-dependent manner. PurS interacts with PurQ and PurL and is thought to assist in the transfer of the ammonia molecule from PurQ to PurL.</text>
</comment>
<accession>I4B0L1</accession>
<keyword evidence="7 8" id="KW-0460">Magnesium</keyword>
<dbReference type="GO" id="GO:0006189">
    <property type="term" value="P:'de novo' IMP biosynthetic process"/>
    <property type="evidence" value="ECO:0007669"/>
    <property type="project" value="UniProtKB-UniRule"/>
</dbReference>
<organism evidence="12 13">
    <name type="scientific">Turneriella parva (strain ATCC BAA-1111 / DSM 21527 / NCTC 11395 / H)</name>
    <name type="common">Leptospira parva</name>
    <dbReference type="NCBI Taxonomy" id="869212"/>
    <lineage>
        <taxon>Bacteria</taxon>
        <taxon>Pseudomonadati</taxon>
        <taxon>Spirochaetota</taxon>
        <taxon>Spirochaetia</taxon>
        <taxon>Leptospirales</taxon>
        <taxon>Leptospiraceae</taxon>
        <taxon>Turneriella</taxon>
    </lineage>
</organism>
<protein>
    <recommendedName>
        <fullName evidence="8">Phosphoribosylformylglycinamidine synthase subunit PurL</fullName>
        <shortName evidence="8">FGAM synthase</shortName>
        <ecNumber evidence="8">6.3.5.3</ecNumber>
    </recommendedName>
    <alternativeName>
        <fullName evidence="8">Formylglycinamide ribonucleotide amidotransferase subunit II</fullName>
        <shortName evidence="8">FGAR amidotransferase II</shortName>
        <shortName evidence="8">FGAR-AT II</shortName>
    </alternativeName>
    <alternativeName>
        <fullName evidence="8">Glutamine amidotransferase PurL</fullName>
    </alternativeName>
    <alternativeName>
        <fullName evidence="8">Phosphoribosylformylglycinamidine synthase subunit II</fullName>
    </alternativeName>
</protein>
<keyword evidence="6 8" id="KW-0067">ATP-binding</keyword>
<dbReference type="GO" id="GO:0005524">
    <property type="term" value="F:ATP binding"/>
    <property type="evidence" value="ECO:0007669"/>
    <property type="project" value="UniProtKB-UniRule"/>
</dbReference>
<dbReference type="STRING" id="869212.Turpa_0156"/>
<dbReference type="OrthoDB" id="9804441at2"/>
<dbReference type="InterPro" id="IPR041609">
    <property type="entry name" value="PurL_linker"/>
</dbReference>
<comment type="subcellular location">
    <subcellularLocation>
        <location evidence="8">Cytoplasm</location>
    </subcellularLocation>
</comment>
<dbReference type="GO" id="GO:0000287">
    <property type="term" value="F:magnesium ion binding"/>
    <property type="evidence" value="ECO:0007669"/>
    <property type="project" value="UniProtKB-UniRule"/>
</dbReference>
<dbReference type="EMBL" id="CP002959">
    <property type="protein sequence ID" value="AFM10818.1"/>
    <property type="molecule type" value="Genomic_DNA"/>
</dbReference>
<evidence type="ECO:0000259" key="10">
    <source>
        <dbReference type="Pfam" id="PF02769"/>
    </source>
</evidence>
<dbReference type="GO" id="GO:0004642">
    <property type="term" value="F:phosphoribosylformylglycinamidine synthase activity"/>
    <property type="evidence" value="ECO:0007669"/>
    <property type="project" value="UniProtKB-UniRule"/>
</dbReference>
<evidence type="ECO:0000256" key="4">
    <source>
        <dbReference type="ARBA" id="ARBA00022741"/>
    </source>
</evidence>
<keyword evidence="3 8" id="KW-0479">Metal-binding</keyword>
<keyword evidence="1 8" id="KW-0963">Cytoplasm</keyword>
<evidence type="ECO:0000259" key="9">
    <source>
        <dbReference type="Pfam" id="PF00586"/>
    </source>
</evidence>
<feature type="binding site" evidence="8">
    <location>
        <position position="118"/>
    </location>
    <ligand>
        <name>Mg(2+)</name>
        <dbReference type="ChEBI" id="CHEBI:18420"/>
        <label>2</label>
    </ligand>
</feature>
<dbReference type="InterPro" id="IPR036921">
    <property type="entry name" value="PurM-like_N_sf"/>
</dbReference>
<proteinExistence type="inferred from homology"/>
<comment type="caution">
    <text evidence="8">Lacks conserved residue(s) required for the propagation of feature annotation.</text>
</comment>
<dbReference type="HAMAP" id="MF_00420">
    <property type="entry name" value="PurL_2"/>
    <property type="match status" value="1"/>
</dbReference>
<keyword evidence="5 8" id="KW-0658">Purine biosynthesis</keyword>
<feature type="domain" description="PurM-like N-terminal" evidence="9">
    <location>
        <begin position="446"/>
        <end position="563"/>
    </location>
</feature>
<dbReference type="CDD" id="cd02203">
    <property type="entry name" value="PurL_repeat1"/>
    <property type="match status" value="1"/>
</dbReference>
<name>I4B0L1_TURPD</name>
<comment type="catalytic activity">
    <reaction evidence="8">
        <text>N(2)-formyl-N(1)-(5-phospho-beta-D-ribosyl)glycinamide + L-glutamine + ATP + H2O = 2-formamido-N(1)-(5-O-phospho-beta-D-ribosyl)acetamidine + L-glutamate + ADP + phosphate + H(+)</text>
        <dbReference type="Rhea" id="RHEA:17129"/>
        <dbReference type="ChEBI" id="CHEBI:15377"/>
        <dbReference type="ChEBI" id="CHEBI:15378"/>
        <dbReference type="ChEBI" id="CHEBI:29985"/>
        <dbReference type="ChEBI" id="CHEBI:30616"/>
        <dbReference type="ChEBI" id="CHEBI:43474"/>
        <dbReference type="ChEBI" id="CHEBI:58359"/>
        <dbReference type="ChEBI" id="CHEBI:147286"/>
        <dbReference type="ChEBI" id="CHEBI:147287"/>
        <dbReference type="ChEBI" id="CHEBI:456216"/>
        <dbReference type="EC" id="6.3.5.3"/>
    </reaction>
</comment>